<evidence type="ECO:0000313" key="2">
    <source>
        <dbReference type="EMBL" id="KAF6052323.1"/>
    </source>
</evidence>
<name>A0A8X7TBY7_CANPA</name>
<dbReference type="Proteomes" id="UP000590412">
    <property type="component" value="Unassembled WGS sequence"/>
</dbReference>
<accession>A0A8X7TBY7</accession>
<organism evidence="2 3">
    <name type="scientific">Candida parapsilosis</name>
    <name type="common">Yeast</name>
    <dbReference type="NCBI Taxonomy" id="5480"/>
    <lineage>
        <taxon>Eukaryota</taxon>
        <taxon>Fungi</taxon>
        <taxon>Dikarya</taxon>
        <taxon>Ascomycota</taxon>
        <taxon>Saccharomycotina</taxon>
        <taxon>Pichiomycetes</taxon>
        <taxon>Debaryomycetaceae</taxon>
        <taxon>Candida/Lodderomyces clade</taxon>
        <taxon>Candida</taxon>
    </lineage>
</organism>
<gene>
    <name evidence="2" type="ORF">FOB60_002579</name>
</gene>
<dbReference type="EMBL" id="JABWAB010000004">
    <property type="protein sequence ID" value="KAF6052323.1"/>
    <property type="molecule type" value="Genomic_DNA"/>
</dbReference>
<keyword evidence="1" id="KW-0732">Signal</keyword>
<evidence type="ECO:0000313" key="3">
    <source>
        <dbReference type="Proteomes" id="UP000590412"/>
    </source>
</evidence>
<comment type="caution">
    <text evidence="2">The sequence shown here is derived from an EMBL/GenBank/DDBJ whole genome shotgun (WGS) entry which is preliminary data.</text>
</comment>
<feature type="signal peptide" evidence="1">
    <location>
        <begin position="1"/>
        <end position="18"/>
    </location>
</feature>
<dbReference type="AlphaFoldDB" id="A0A8X7TBY7"/>
<evidence type="ECO:0000256" key="1">
    <source>
        <dbReference type="SAM" id="SignalP"/>
    </source>
</evidence>
<protein>
    <submittedName>
        <fullName evidence="2">Uncharacterized protein</fullName>
    </submittedName>
</protein>
<feature type="chain" id="PRO_5044694696" evidence="1">
    <location>
        <begin position="19"/>
        <end position="158"/>
    </location>
</feature>
<proteinExistence type="predicted"/>
<dbReference type="OrthoDB" id="4018368at2759"/>
<reference evidence="2" key="1">
    <citation type="submission" date="2020-03" db="EMBL/GenBank/DDBJ databases">
        <title>FDA dAtabase for Regulatory Grade micrObial Sequences (FDA-ARGOS): Supporting development and validation of Infectious Disease Dx tests.</title>
        <authorList>
            <person name="Campos J."/>
            <person name="Goldberg B."/>
            <person name="Tallon L."/>
            <person name="Sadzewicz L."/>
            <person name="Vavikolanu K."/>
            <person name="Mehta A."/>
            <person name="Aluvathingal J."/>
            <person name="Nadendla S."/>
            <person name="Nandy P."/>
            <person name="Geyer C."/>
            <person name="Yan Y."/>
            <person name="Sichtig H."/>
        </authorList>
    </citation>
    <scope>NUCLEOTIDE SEQUENCE [LARGE SCALE GENOMIC DNA]</scope>
    <source>
        <strain evidence="2">FDAARGOS_652</strain>
    </source>
</reference>
<sequence length="158" mass="17603">MQFFKPLSILAIATQALAEVTRYQFFVKSDNKEIDGHGLYHIKEIDPVEYYFISNNNADTAASVVEYDDVQQEFFVEVKPGIKEFVRNVGDILQFRPGPPLKATIGDGGILSFTGSDSLFAKKDIHDPNDYSKNNFAVLIGGQGDGIPFTIEAREYAD</sequence>